<dbReference type="GeneID" id="116187258"/>
<evidence type="ECO:0000256" key="4">
    <source>
        <dbReference type="ARBA" id="ARBA00023159"/>
    </source>
</evidence>
<protein>
    <recommendedName>
        <fullName evidence="9">AP2/ERF domain-containing protein</fullName>
    </recommendedName>
</protein>
<keyword evidence="5" id="KW-0804">Transcription</keyword>
<dbReference type="GO" id="GO:0003700">
    <property type="term" value="F:DNA-binding transcription factor activity"/>
    <property type="evidence" value="ECO:0007669"/>
    <property type="project" value="InterPro"/>
</dbReference>
<feature type="region of interest" description="Disordered" evidence="8">
    <location>
        <begin position="194"/>
        <end position="223"/>
    </location>
</feature>
<dbReference type="EMBL" id="MTKT01001802">
    <property type="protein sequence ID" value="OWM84085.1"/>
    <property type="molecule type" value="Genomic_DNA"/>
</dbReference>
<sequence>MKPNVTGGSCSGAAGAPLDPEDHSSSLPSPSSSTSSPSSSKYKGVRKRKWGKWVSEIRLPNSRERIWLGSYDSAEKAARAFDAALFCLRGQNAKFNFPSSPPDIVGAHNLSPQEIQAVAARFANEHHPGPEGESSIDEPPRSSGVAAQGSGGNSIDWSFLGALHENEGRVSDFGFLYSEMEYMIGSHQLHSPLAMDSDVRDGHDEDDHDHDDNDDGSGSGGNYTYQSSFLWNF</sequence>
<dbReference type="GO" id="GO:0003677">
    <property type="term" value="F:DNA binding"/>
    <property type="evidence" value="ECO:0007669"/>
    <property type="project" value="UniProtKB-KW"/>
</dbReference>
<dbReference type="InterPro" id="IPR051032">
    <property type="entry name" value="AP2/ERF_TF_ERF_subfamily"/>
</dbReference>
<dbReference type="EMBL" id="PGOL01000132">
    <property type="protein sequence ID" value="PKI76009.1"/>
    <property type="molecule type" value="Genomic_DNA"/>
</dbReference>
<organism evidence="10 12">
    <name type="scientific">Punica granatum</name>
    <name type="common">Pomegranate</name>
    <dbReference type="NCBI Taxonomy" id="22663"/>
    <lineage>
        <taxon>Eukaryota</taxon>
        <taxon>Viridiplantae</taxon>
        <taxon>Streptophyta</taxon>
        <taxon>Embryophyta</taxon>
        <taxon>Tracheophyta</taxon>
        <taxon>Spermatophyta</taxon>
        <taxon>Magnoliopsida</taxon>
        <taxon>eudicotyledons</taxon>
        <taxon>Gunneridae</taxon>
        <taxon>Pentapetalae</taxon>
        <taxon>rosids</taxon>
        <taxon>malvids</taxon>
        <taxon>Myrtales</taxon>
        <taxon>Lythraceae</taxon>
        <taxon>Punica</taxon>
    </lineage>
</organism>
<feature type="region of interest" description="Disordered" evidence="8">
    <location>
        <begin position="1"/>
        <end position="49"/>
    </location>
</feature>
<feature type="region of interest" description="Disordered" evidence="8">
    <location>
        <begin position="125"/>
        <end position="150"/>
    </location>
</feature>
<keyword evidence="3" id="KW-0238">DNA-binding</keyword>
<dbReference type="GO" id="GO:0005634">
    <property type="term" value="C:nucleus"/>
    <property type="evidence" value="ECO:0007669"/>
    <property type="project" value="UniProtKB-SubCell"/>
</dbReference>
<reference evidence="12" key="1">
    <citation type="journal article" date="2017" name="Plant J.">
        <title>The pomegranate (Punica granatum L.) genome and the genomics of punicalagin biosynthesis.</title>
        <authorList>
            <person name="Qin G."/>
            <person name="Xu C."/>
            <person name="Ming R."/>
            <person name="Tang H."/>
            <person name="Guyot R."/>
            <person name="Kramer E.M."/>
            <person name="Hu Y."/>
            <person name="Yi X."/>
            <person name="Qi Y."/>
            <person name="Xu X."/>
            <person name="Gao Z."/>
            <person name="Pan H."/>
            <person name="Jian J."/>
            <person name="Tian Y."/>
            <person name="Yue Z."/>
            <person name="Xu Y."/>
        </authorList>
    </citation>
    <scope>NUCLEOTIDE SEQUENCE [LARGE SCALE GENOMIC DNA]</scope>
    <source>
        <strain evidence="12">cv. Dabenzi</strain>
    </source>
</reference>
<evidence type="ECO:0000256" key="1">
    <source>
        <dbReference type="ARBA" id="ARBA00004123"/>
    </source>
</evidence>
<dbReference type="CDD" id="cd00018">
    <property type="entry name" value="AP2"/>
    <property type="match status" value="1"/>
</dbReference>
<keyword evidence="2" id="KW-0805">Transcription regulation</keyword>
<gene>
    <name evidence="10" type="ORF">CDL15_Pgr009332</name>
    <name evidence="11" type="ORF">CRG98_003559</name>
</gene>
<dbReference type="InterPro" id="IPR016177">
    <property type="entry name" value="DNA-bd_dom_sf"/>
</dbReference>
<dbReference type="PANTHER" id="PTHR31985">
    <property type="entry name" value="ETHYLENE-RESPONSIVE TRANSCRIPTION FACTOR ERF042-RELATED"/>
    <property type="match status" value="1"/>
</dbReference>
<dbReference type="FunFam" id="3.30.730.10:FF:000001">
    <property type="entry name" value="Ethylene-responsive transcription factor 2"/>
    <property type="match status" value="1"/>
</dbReference>
<feature type="compositionally biased region" description="Acidic residues" evidence="8">
    <location>
        <begin position="206"/>
        <end position="215"/>
    </location>
</feature>
<feature type="compositionally biased region" description="Low complexity" evidence="8">
    <location>
        <begin position="25"/>
        <end position="40"/>
    </location>
</feature>
<evidence type="ECO:0000256" key="2">
    <source>
        <dbReference type="ARBA" id="ARBA00023015"/>
    </source>
</evidence>
<evidence type="ECO:0000259" key="9">
    <source>
        <dbReference type="PROSITE" id="PS51032"/>
    </source>
</evidence>
<keyword evidence="4" id="KW-0010">Activator</keyword>
<dbReference type="PANTHER" id="PTHR31985:SF273">
    <property type="entry name" value="ETHYLENE-RESPONSIVE TRANSCRIPTION FACTOR ERF017"/>
    <property type="match status" value="1"/>
</dbReference>
<dbReference type="AlphaFoldDB" id="A0A218XFT0"/>
<feature type="domain" description="AP2/ERF" evidence="9">
    <location>
        <begin position="41"/>
        <end position="98"/>
    </location>
</feature>
<dbReference type="Pfam" id="PF00847">
    <property type="entry name" value="AP2"/>
    <property type="match status" value="1"/>
</dbReference>
<comment type="caution">
    <text evidence="10">The sequence shown here is derived from an EMBL/GenBank/DDBJ whole genome shotgun (WGS) entry which is preliminary data.</text>
</comment>
<dbReference type="Proteomes" id="UP000197138">
    <property type="component" value="Unassembled WGS sequence"/>
</dbReference>
<dbReference type="PROSITE" id="PS51032">
    <property type="entry name" value="AP2_ERF"/>
    <property type="match status" value="1"/>
</dbReference>
<keyword evidence="6" id="KW-0539">Nucleus</keyword>
<reference evidence="10" key="2">
    <citation type="submission" date="2017-06" db="EMBL/GenBank/DDBJ databases">
        <title>The pomegranate genome and the genomics of punicalagin biosynthesis.</title>
        <authorList>
            <person name="Xu C."/>
        </authorList>
    </citation>
    <scope>NUCLEOTIDE SEQUENCE [LARGE SCALE GENOMIC DNA]</scope>
    <source>
        <tissue evidence="10">Fresh leaf</tissue>
    </source>
</reference>
<evidence type="ECO:0000313" key="10">
    <source>
        <dbReference type="EMBL" id="OWM84085.1"/>
    </source>
</evidence>
<dbReference type="InterPro" id="IPR036955">
    <property type="entry name" value="AP2/ERF_dom_sf"/>
</dbReference>
<dbReference type="SMART" id="SM00380">
    <property type="entry name" value="AP2"/>
    <property type="match status" value="1"/>
</dbReference>
<dbReference type="Proteomes" id="UP000233551">
    <property type="component" value="Unassembled WGS sequence"/>
</dbReference>
<name>A0A218XFT0_PUNGR</name>
<accession>A0A218XFT0</accession>
<evidence type="ECO:0000256" key="3">
    <source>
        <dbReference type="ARBA" id="ARBA00023125"/>
    </source>
</evidence>
<evidence type="ECO:0000256" key="8">
    <source>
        <dbReference type="SAM" id="MobiDB-lite"/>
    </source>
</evidence>
<evidence type="ECO:0000313" key="12">
    <source>
        <dbReference type="Proteomes" id="UP000197138"/>
    </source>
</evidence>
<dbReference type="PRINTS" id="PR00367">
    <property type="entry name" value="ETHRSPELEMNT"/>
</dbReference>
<evidence type="ECO:0000313" key="13">
    <source>
        <dbReference type="Proteomes" id="UP000233551"/>
    </source>
</evidence>
<dbReference type="OrthoDB" id="1918918at2759"/>
<evidence type="ECO:0000256" key="6">
    <source>
        <dbReference type="ARBA" id="ARBA00023242"/>
    </source>
</evidence>
<comment type="similarity">
    <text evidence="7">Belongs to the AP2/ERF transcription factor family. ERF subfamily.</text>
</comment>
<proteinExistence type="inferred from homology"/>
<evidence type="ECO:0000313" key="11">
    <source>
        <dbReference type="EMBL" id="PKI76009.1"/>
    </source>
</evidence>
<comment type="subcellular location">
    <subcellularLocation>
        <location evidence="1">Nucleus</location>
    </subcellularLocation>
</comment>
<dbReference type="InterPro" id="IPR001471">
    <property type="entry name" value="AP2/ERF_dom"/>
</dbReference>
<evidence type="ECO:0000256" key="5">
    <source>
        <dbReference type="ARBA" id="ARBA00023163"/>
    </source>
</evidence>
<dbReference type="SUPFAM" id="SSF54171">
    <property type="entry name" value="DNA-binding domain"/>
    <property type="match status" value="1"/>
</dbReference>
<evidence type="ECO:0000256" key="7">
    <source>
        <dbReference type="ARBA" id="ARBA00024343"/>
    </source>
</evidence>
<reference evidence="11 13" key="3">
    <citation type="submission" date="2017-11" db="EMBL/GenBank/DDBJ databases">
        <title>De-novo sequencing of pomegranate (Punica granatum L.) genome.</title>
        <authorList>
            <person name="Akparov Z."/>
            <person name="Amiraslanov A."/>
            <person name="Hajiyeva S."/>
            <person name="Abbasov M."/>
            <person name="Kaur K."/>
            <person name="Hamwieh A."/>
            <person name="Solovyev V."/>
            <person name="Salamov A."/>
            <person name="Braich B."/>
            <person name="Kosarev P."/>
            <person name="Mahmoud A."/>
            <person name="Hajiyev E."/>
            <person name="Babayeva S."/>
            <person name="Izzatullayeva V."/>
            <person name="Mammadov A."/>
            <person name="Mammadov A."/>
            <person name="Sharifova S."/>
            <person name="Ojaghi J."/>
            <person name="Eynullazada K."/>
            <person name="Bayramov B."/>
            <person name="Abdulazimova A."/>
            <person name="Shahmuradov I."/>
        </authorList>
    </citation>
    <scope>NUCLEOTIDE SEQUENCE [LARGE SCALE GENOMIC DNA]</scope>
    <source>
        <strain evidence="11">AG2017</strain>
        <strain evidence="13">cv. AG2017</strain>
        <tissue evidence="11">Leaf</tissue>
    </source>
</reference>
<keyword evidence="13" id="KW-1185">Reference proteome</keyword>
<dbReference type="STRING" id="22663.A0A218XFT0"/>
<dbReference type="Gene3D" id="3.30.730.10">
    <property type="entry name" value="AP2/ERF domain"/>
    <property type="match status" value="1"/>
</dbReference>